<gene>
    <name evidence="2" type="ORF">KC01_LOCUS39551</name>
</gene>
<name>A0AAV2MIS9_KNICA</name>
<sequence length="104" mass="11579">MGTEGCALRQHRIVNLHPTDTGLERTGAVVFRANCIMEQKINEGPNNTSPQKQMKNRSKSIEGTQQMRKGISSQKSLPCRPELEKVKECPLDSDTPSSSIEQLK</sequence>
<accession>A0AAV2MIS9</accession>
<proteinExistence type="predicted"/>
<feature type="compositionally biased region" description="Polar residues" evidence="1">
    <location>
        <begin position="94"/>
        <end position="104"/>
    </location>
</feature>
<evidence type="ECO:0000313" key="3">
    <source>
        <dbReference type="Proteomes" id="UP001497482"/>
    </source>
</evidence>
<feature type="compositionally biased region" description="Polar residues" evidence="1">
    <location>
        <begin position="61"/>
        <end position="76"/>
    </location>
</feature>
<dbReference type="Proteomes" id="UP001497482">
    <property type="component" value="Chromosome 8"/>
</dbReference>
<organism evidence="2 3">
    <name type="scientific">Knipowitschia caucasica</name>
    <name type="common">Caucasian dwarf goby</name>
    <name type="synonym">Pomatoschistus caucasicus</name>
    <dbReference type="NCBI Taxonomy" id="637954"/>
    <lineage>
        <taxon>Eukaryota</taxon>
        <taxon>Metazoa</taxon>
        <taxon>Chordata</taxon>
        <taxon>Craniata</taxon>
        <taxon>Vertebrata</taxon>
        <taxon>Euteleostomi</taxon>
        <taxon>Actinopterygii</taxon>
        <taxon>Neopterygii</taxon>
        <taxon>Teleostei</taxon>
        <taxon>Neoteleostei</taxon>
        <taxon>Acanthomorphata</taxon>
        <taxon>Gobiaria</taxon>
        <taxon>Gobiiformes</taxon>
        <taxon>Gobioidei</taxon>
        <taxon>Gobiidae</taxon>
        <taxon>Gobiinae</taxon>
        <taxon>Knipowitschia</taxon>
    </lineage>
</organism>
<feature type="region of interest" description="Disordered" evidence="1">
    <location>
        <begin position="40"/>
        <end position="104"/>
    </location>
</feature>
<evidence type="ECO:0000313" key="2">
    <source>
        <dbReference type="EMBL" id="CAL1613316.1"/>
    </source>
</evidence>
<dbReference type="AlphaFoldDB" id="A0AAV2MIS9"/>
<protein>
    <submittedName>
        <fullName evidence="2">Uncharacterized protein</fullName>
    </submittedName>
</protein>
<feature type="compositionally biased region" description="Polar residues" evidence="1">
    <location>
        <begin position="44"/>
        <end position="53"/>
    </location>
</feature>
<feature type="compositionally biased region" description="Basic and acidic residues" evidence="1">
    <location>
        <begin position="81"/>
        <end position="90"/>
    </location>
</feature>
<dbReference type="EMBL" id="OZ035830">
    <property type="protein sequence ID" value="CAL1613316.1"/>
    <property type="molecule type" value="Genomic_DNA"/>
</dbReference>
<evidence type="ECO:0000256" key="1">
    <source>
        <dbReference type="SAM" id="MobiDB-lite"/>
    </source>
</evidence>
<keyword evidence="3" id="KW-1185">Reference proteome</keyword>
<reference evidence="2 3" key="1">
    <citation type="submission" date="2024-04" db="EMBL/GenBank/DDBJ databases">
        <authorList>
            <person name="Waldvogel A.-M."/>
            <person name="Schoenle A."/>
        </authorList>
    </citation>
    <scope>NUCLEOTIDE SEQUENCE [LARGE SCALE GENOMIC DNA]</scope>
</reference>